<dbReference type="PANTHER" id="PTHR43179:SF12">
    <property type="entry name" value="GALACTOFURANOSYLTRANSFERASE GLFT2"/>
    <property type="match status" value="1"/>
</dbReference>
<evidence type="ECO:0000259" key="5">
    <source>
        <dbReference type="Pfam" id="PF00535"/>
    </source>
</evidence>
<dbReference type="RefSeq" id="WP_125073442.1">
    <property type="nucleotide sequence ID" value="NZ_QWZQ01000097.1"/>
</dbReference>
<dbReference type="SUPFAM" id="SSF53448">
    <property type="entry name" value="Nucleotide-diphospho-sugar transferases"/>
    <property type="match status" value="1"/>
</dbReference>
<gene>
    <name evidence="6" type="ORF">D1831_14200</name>
</gene>
<dbReference type="AlphaFoldDB" id="A0A426D3P3"/>
<dbReference type="InterPro" id="IPR001173">
    <property type="entry name" value="Glyco_trans_2-like"/>
</dbReference>
<evidence type="ECO:0000256" key="4">
    <source>
        <dbReference type="ARBA" id="ARBA00022679"/>
    </source>
</evidence>
<reference evidence="6 7" key="1">
    <citation type="submission" date="2018-08" db="EMBL/GenBank/DDBJ databases">
        <title>Genome Lactobacillus garii FI11369.</title>
        <authorList>
            <person name="Diaz M."/>
            <person name="Narbad A."/>
        </authorList>
    </citation>
    <scope>NUCLEOTIDE SEQUENCE [LARGE SCALE GENOMIC DNA]</scope>
    <source>
        <strain evidence="6 7">FI11369</strain>
    </source>
</reference>
<dbReference type="CDD" id="cd04185">
    <property type="entry name" value="GT_2_like_b"/>
    <property type="match status" value="1"/>
</dbReference>
<evidence type="ECO:0000256" key="1">
    <source>
        <dbReference type="ARBA" id="ARBA00004776"/>
    </source>
</evidence>
<comment type="pathway">
    <text evidence="1">Cell wall biogenesis; cell wall polysaccharide biosynthesis.</text>
</comment>
<comment type="similarity">
    <text evidence="2">Belongs to the glycosyltransferase 2 family.</text>
</comment>
<dbReference type="Pfam" id="PF00535">
    <property type="entry name" value="Glycos_transf_2"/>
    <property type="match status" value="1"/>
</dbReference>
<organism evidence="6 7">
    <name type="scientific">Lactiplantibacillus garii</name>
    <dbReference type="NCBI Taxonomy" id="2306423"/>
    <lineage>
        <taxon>Bacteria</taxon>
        <taxon>Bacillati</taxon>
        <taxon>Bacillota</taxon>
        <taxon>Bacilli</taxon>
        <taxon>Lactobacillales</taxon>
        <taxon>Lactobacillaceae</taxon>
        <taxon>Lactiplantibacillus</taxon>
    </lineage>
</organism>
<keyword evidence="4 6" id="KW-0808">Transferase</keyword>
<keyword evidence="3" id="KW-0328">Glycosyltransferase</keyword>
<dbReference type="PANTHER" id="PTHR43179">
    <property type="entry name" value="RHAMNOSYLTRANSFERASE WBBL"/>
    <property type="match status" value="1"/>
</dbReference>
<dbReference type="Gene3D" id="3.90.550.10">
    <property type="entry name" value="Spore Coat Polysaccharide Biosynthesis Protein SpsA, Chain A"/>
    <property type="match status" value="1"/>
</dbReference>
<evidence type="ECO:0000256" key="2">
    <source>
        <dbReference type="ARBA" id="ARBA00006739"/>
    </source>
</evidence>
<dbReference type="Proteomes" id="UP000283633">
    <property type="component" value="Unassembled WGS sequence"/>
</dbReference>
<dbReference type="EMBL" id="QWZQ01000097">
    <property type="protein sequence ID" value="RRK09188.1"/>
    <property type="molecule type" value="Genomic_DNA"/>
</dbReference>
<evidence type="ECO:0000256" key="3">
    <source>
        <dbReference type="ARBA" id="ARBA00022676"/>
    </source>
</evidence>
<dbReference type="GO" id="GO:0016757">
    <property type="term" value="F:glycosyltransferase activity"/>
    <property type="evidence" value="ECO:0007669"/>
    <property type="project" value="UniProtKB-KW"/>
</dbReference>
<name>A0A426D3P3_9LACO</name>
<comment type="caution">
    <text evidence="6">The sequence shown here is derived from an EMBL/GenBank/DDBJ whole genome shotgun (WGS) entry which is preliminary data.</text>
</comment>
<keyword evidence="7" id="KW-1185">Reference proteome</keyword>
<proteinExistence type="inferred from homology"/>
<evidence type="ECO:0000313" key="7">
    <source>
        <dbReference type="Proteomes" id="UP000283633"/>
    </source>
</evidence>
<protein>
    <submittedName>
        <fullName evidence="6">Glycosyltransferase</fullName>
    </submittedName>
</protein>
<feature type="domain" description="Glycosyltransferase 2-like" evidence="5">
    <location>
        <begin position="7"/>
        <end position="144"/>
    </location>
</feature>
<accession>A0A426D3P3</accession>
<dbReference type="InterPro" id="IPR029044">
    <property type="entry name" value="Nucleotide-diphossugar_trans"/>
</dbReference>
<sequence length="302" mass="34566">MSKIACVIVTYNRKRLLIEALSSVLAQAEKPEYIIIVDNASTDGTSQLIHSKFNFKSKNLFYLRSTQNLGGSAGFAQGIQLALKTDCDWISISDDDAIFQPGYFAALRKSIDQHPRQQVFSGSVLLPNGQHDAMHREILTNQTTLTTRPVSEAAYDRDFMYDIFSFVGVLLRRDLIEKIGLPEKDYFIRFDDFEYALRARQAGPFLNVHDAKVLHKTTYTRTAIAPWKEYYVMRNRIASLYKHRGKNWQTKGYSCQFLARKLLAILLFKDRLKQAKPLIGAYVQGFQDGQRGHLGRNPKFLP</sequence>
<evidence type="ECO:0000313" key="6">
    <source>
        <dbReference type="EMBL" id="RRK09188.1"/>
    </source>
</evidence>
<dbReference type="OrthoDB" id="7665907at2"/>